<dbReference type="OrthoDB" id="1915846at2759"/>
<name>A0A9Q3FHW7_9BASI</name>
<keyword evidence="2" id="KW-1185">Reference proteome</keyword>
<evidence type="ECO:0000313" key="2">
    <source>
        <dbReference type="Proteomes" id="UP000765509"/>
    </source>
</evidence>
<proteinExistence type="predicted"/>
<reference evidence="1" key="1">
    <citation type="submission" date="2021-03" db="EMBL/GenBank/DDBJ databases">
        <title>Draft genome sequence of rust myrtle Austropuccinia psidii MF-1, a brazilian biotype.</title>
        <authorList>
            <person name="Quecine M.C."/>
            <person name="Pachon D.M.R."/>
            <person name="Bonatelli M.L."/>
            <person name="Correr F.H."/>
            <person name="Franceschini L.M."/>
            <person name="Leite T.F."/>
            <person name="Margarido G.R.A."/>
            <person name="Almeida C.A."/>
            <person name="Ferrarezi J.A."/>
            <person name="Labate C.A."/>
        </authorList>
    </citation>
    <scope>NUCLEOTIDE SEQUENCE</scope>
    <source>
        <strain evidence="1">MF-1</strain>
    </source>
</reference>
<organism evidence="1 2">
    <name type="scientific">Austropuccinia psidii MF-1</name>
    <dbReference type="NCBI Taxonomy" id="1389203"/>
    <lineage>
        <taxon>Eukaryota</taxon>
        <taxon>Fungi</taxon>
        <taxon>Dikarya</taxon>
        <taxon>Basidiomycota</taxon>
        <taxon>Pucciniomycotina</taxon>
        <taxon>Pucciniomycetes</taxon>
        <taxon>Pucciniales</taxon>
        <taxon>Sphaerophragmiaceae</taxon>
        <taxon>Austropuccinia</taxon>
    </lineage>
</organism>
<accession>A0A9Q3FHW7</accession>
<dbReference type="AlphaFoldDB" id="A0A9Q3FHW7"/>
<protein>
    <submittedName>
        <fullName evidence="1">Uncharacterized protein</fullName>
    </submittedName>
</protein>
<comment type="caution">
    <text evidence="1">The sequence shown here is derived from an EMBL/GenBank/DDBJ whole genome shotgun (WGS) entry which is preliminary data.</text>
</comment>
<dbReference type="CDD" id="cd09272">
    <property type="entry name" value="RNase_HI_RT_Ty1"/>
    <property type="match status" value="1"/>
</dbReference>
<sequence length="175" mass="19206">MLEIYGMGDCQAVSTPFLPNNHLSVANKEDLSAFSALKLGYRSAIGSLNYLSTATRPDLSYTDLDLVYHKGNTSGGIAAYCDADWCNSPNTRRLMMIFLATFDGCLVIWKTRKQPTVSLSTLEAEYTSLCDVTSELLWLKQWCMEANLVNGDSTIPVHEDNQGCISTANGDTSIN</sequence>
<dbReference type="PANTHER" id="PTHR11439">
    <property type="entry name" value="GAG-POL-RELATED RETROTRANSPOSON"/>
    <property type="match status" value="1"/>
</dbReference>
<gene>
    <name evidence="1" type="ORF">O181_076987</name>
</gene>
<dbReference type="Proteomes" id="UP000765509">
    <property type="component" value="Unassembled WGS sequence"/>
</dbReference>
<dbReference type="PANTHER" id="PTHR11439:SF463">
    <property type="entry name" value="REVERSE TRANSCRIPTASE TY1_COPIA-TYPE DOMAIN-CONTAINING PROTEIN"/>
    <property type="match status" value="1"/>
</dbReference>
<dbReference type="EMBL" id="AVOT02041898">
    <property type="protein sequence ID" value="MBW0537272.1"/>
    <property type="molecule type" value="Genomic_DNA"/>
</dbReference>
<evidence type="ECO:0000313" key="1">
    <source>
        <dbReference type="EMBL" id="MBW0537272.1"/>
    </source>
</evidence>